<dbReference type="Proteomes" id="UP000220246">
    <property type="component" value="Unassembled WGS sequence"/>
</dbReference>
<reference evidence="2" key="1">
    <citation type="submission" date="2017-09" db="EMBL/GenBank/DDBJ databases">
        <title>FDA dAtabase for Regulatory Grade micrObial Sequences (FDA-ARGOS): Supporting development and validation of Infectious Disease Dx tests.</title>
        <authorList>
            <person name="Minogue T."/>
            <person name="Wolcott M."/>
            <person name="Wasieloski L."/>
            <person name="Aguilar W."/>
            <person name="Moore D."/>
            <person name="Tallon L."/>
            <person name="Sadzewicz L."/>
            <person name="Ott S."/>
            <person name="Zhao X."/>
            <person name="Nagaraj S."/>
            <person name="Vavikolanu K."/>
            <person name="Aluvathingal J."/>
            <person name="Nadendla S."/>
            <person name="Sichtig H."/>
        </authorList>
    </citation>
    <scope>NUCLEOTIDE SEQUENCE [LARGE SCALE GENOMIC DNA]</scope>
    <source>
        <strain evidence="2">FDAARGOS_394</strain>
    </source>
</reference>
<dbReference type="RefSeq" id="WP_066533670.1">
    <property type="nucleotide sequence ID" value="NZ_JAOCHE010000001.1"/>
</dbReference>
<organism evidence="1 2">
    <name type="scientific">Comamonas terrigena</name>
    <dbReference type="NCBI Taxonomy" id="32013"/>
    <lineage>
        <taxon>Bacteria</taxon>
        <taxon>Pseudomonadati</taxon>
        <taxon>Pseudomonadota</taxon>
        <taxon>Betaproteobacteria</taxon>
        <taxon>Burkholderiales</taxon>
        <taxon>Comamonadaceae</taxon>
        <taxon>Comamonas</taxon>
    </lineage>
</organism>
<dbReference type="OrthoDB" id="9256217at2"/>
<evidence type="ECO:0000313" key="2">
    <source>
        <dbReference type="Proteomes" id="UP000220246"/>
    </source>
</evidence>
<protein>
    <submittedName>
        <fullName evidence="1">Uncharacterized protein</fullName>
    </submittedName>
</protein>
<sequence length="87" mass="9826">MTTSRLTPEQQAENRRLWTIAVENAKRTLKAGDRLRVTKCPGTKRWITFAGWDGNWIVSKSGINDFSPRCVDRVNSLAVDFTQEGTA</sequence>
<gene>
    <name evidence="1" type="ORF">CRM82_17150</name>
</gene>
<dbReference type="STRING" id="1219032.GCA_001515545_00787"/>
<dbReference type="GeneID" id="80802347"/>
<dbReference type="EMBL" id="PDEA01000001">
    <property type="protein sequence ID" value="PEH90090.1"/>
    <property type="molecule type" value="Genomic_DNA"/>
</dbReference>
<proteinExistence type="predicted"/>
<dbReference type="AlphaFoldDB" id="A0A2A7UXR5"/>
<name>A0A2A7UXR5_COMTR</name>
<accession>A0A2A7UXR5</accession>
<comment type="caution">
    <text evidence="1">The sequence shown here is derived from an EMBL/GenBank/DDBJ whole genome shotgun (WGS) entry which is preliminary data.</text>
</comment>
<evidence type="ECO:0000313" key="1">
    <source>
        <dbReference type="EMBL" id="PEH90090.1"/>
    </source>
</evidence>
<keyword evidence="2" id="KW-1185">Reference proteome</keyword>